<evidence type="ECO:0000313" key="2">
    <source>
        <dbReference type="Proteomes" id="UP000076842"/>
    </source>
</evidence>
<dbReference type="EMBL" id="KV423930">
    <property type="protein sequence ID" value="KZT60516.1"/>
    <property type="molecule type" value="Genomic_DNA"/>
</dbReference>
<dbReference type="InParanoid" id="A0A165IFT5"/>
<dbReference type="PANTHER" id="PTHR38926">
    <property type="entry name" value="F-BOX DOMAIN CONTAINING PROTEIN, EXPRESSED"/>
    <property type="match status" value="1"/>
</dbReference>
<dbReference type="OrthoDB" id="3341212at2759"/>
<dbReference type="STRING" id="1353952.A0A165IFT5"/>
<keyword evidence="2" id="KW-1185">Reference proteome</keyword>
<dbReference type="InterPro" id="IPR032675">
    <property type="entry name" value="LRR_dom_sf"/>
</dbReference>
<dbReference type="PANTHER" id="PTHR38926:SF5">
    <property type="entry name" value="F-BOX AND LEUCINE-RICH REPEAT PROTEIN 6"/>
    <property type="match status" value="1"/>
</dbReference>
<dbReference type="SUPFAM" id="SSF52047">
    <property type="entry name" value="RNI-like"/>
    <property type="match status" value="1"/>
</dbReference>
<dbReference type="Gene3D" id="3.80.10.10">
    <property type="entry name" value="Ribonuclease Inhibitor"/>
    <property type="match status" value="1"/>
</dbReference>
<organism evidence="1 2">
    <name type="scientific">Calocera cornea HHB12733</name>
    <dbReference type="NCBI Taxonomy" id="1353952"/>
    <lineage>
        <taxon>Eukaryota</taxon>
        <taxon>Fungi</taxon>
        <taxon>Dikarya</taxon>
        <taxon>Basidiomycota</taxon>
        <taxon>Agaricomycotina</taxon>
        <taxon>Dacrymycetes</taxon>
        <taxon>Dacrymycetales</taxon>
        <taxon>Dacrymycetaceae</taxon>
        <taxon>Calocera</taxon>
    </lineage>
</organism>
<name>A0A165IFT5_9BASI</name>
<sequence length="478" mass="54279">MDSRFPSVAADDTAVDGTRELLGRLGIKFGRVGGHQYNRSLGWKGKDRERGSGPRPPIHWLPDEILLEILMMAGRDEPDFGIAASHIDRRFRAITLNYPLLWTNLQLEGSAAQAKARAFLHRSQSLPVDIYLRYFSQKDTDVLLYVAQINDFRRLFKEVIAAAPRWRILSFDIRDYDIMTYAARAIPHPLPLLEKIVLRCRTAPHMPTEEHVFYLFPEGPPPRLKHIDFDAVNARWERPFVRDLESIRVVRSVQCVPETVGQLFDTLRASPRLKRLQLESLNSVTSSGERFKRLTLAELDILIFWKVNPDVIGKILETVRCPSLRVLELQLTSSRRNMALIQALGSTACPLPNLHMLGLGGVDYPPDIVYTVLRRLRTLKAIRVIGGSLPHALLQGLSSKLDFNGSGTATEWLCPQLESLQIKAATNITDNDVCKAVARRYRNRQTQRIRSVWLGACPHISHEIEGKLEYYKASVQVV</sequence>
<protein>
    <recommendedName>
        <fullName evidence="3">F-box domain-containing protein</fullName>
    </recommendedName>
</protein>
<evidence type="ECO:0008006" key="3">
    <source>
        <dbReference type="Google" id="ProtNLM"/>
    </source>
</evidence>
<reference evidence="1 2" key="1">
    <citation type="journal article" date="2016" name="Mol. Biol. Evol.">
        <title>Comparative Genomics of Early-Diverging Mushroom-Forming Fungi Provides Insights into the Origins of Lignocellulose Decay Capabilities.</title>
        <authorList>
            <person name="Nagy L.G."/>
            <person name="Riley R."/>
            <person name="Tritt A."/>
            <person name="Adam C."/>
            <person name="Daum C."/>
            <person name="Floudas D."/>
            <person name="Sun H."/>
            <person name="Yadav J.S."/>
            <person name="Pangilinan J."/>
            <person name="Larsson K.H."/>
            <person name="Matsuura K."/>
            <person name="Barry K."/>
            <person name="Labutti K."/>
            <person name="Kuo R."/>
            <person name="Ohm R.A."/>
            <person name="Bhattacharya S.S."/>
            <person name="Shirouzu T."/>
            <person name="Yoshinaga Y."/>
            <person name="Martin F.M."/>
            <person name="Grigoriev I.V."/>
            <person name="Hibbett D.S."/>
        </authorList>
    </citation>
    <scope>NUCLEOTIDE SEQUENCE [LARGE SCALE GENOMIC DNA]</scope>
    <source>
        <strain evidence="1 2">HHB12733</strain>
    </source>
</reference>
<evidence type="ECO:0000313" key="1">
    <source>
        <dbReference type="EMBL" id="KZT60516.1"/>
    </source>
</evidence>
<proteinExistence type="predicted"/>
<dbReference type="AlphaFoldDB" id="A0A165IFT5"/>
<dbReference type="Proteomes" id="UP000076842">
    <property type="component" value="Unassembled WGS sequence"/>
</dbReference>
<accession>A0A165IFT5</accession>
<gene>
    <name evidence="1" type="ORF">CALCODRAFT_480611</name>
</gene>